<sequence>MNDKFILILGAGPNVGQHVAKKFAANGYKVAVSSRSGGSPVSEDYLSVKADFADPTTVASAFKQIRETWGDPSVVVYNAAGAHFGHADDAFSIPLEKFREDLSVNVSSLYAAMQETVNGWKNLPTTLPKVFIFTGNLLNVAGARPALLTLGVGKTAAAHLIEGAVKSYGSHGYRFYYADERNPNGTPVGTSPDAKAHAEAYFQLAEDPEQRPWDYTFVKFKGFTKF</sequence>
<evidence type="ECO:0000313" key="2">
    <source>
        <dbReference type="Proteomes" id="UP001433508"/>
    </source>
</evidence>
<dbReference type="Proteomes" id="UP001433508">
    <property type="component" value="Unassembled WGS sequence"/>
</dbReference>
<gene>
    <name evidence="1" type="ORF">V1525DRAFT_402901</name>
</gene>
<accession>A0ACC3T1N3</accession>
<reference evidence="2" key="1">
    <citation type="journal article" date="2024" name="Front. Bioeng. Biotechnol.">
        <title>Genome-scale model development and genomic sequencing of the oleaginous clade Lipomyces.</title>
        <authorList>
            <person name="Czajka J.J."/>
            <person name="Han Y."/>
            <person name="Kim J."/>
            <person name="Mondo S.J."/>
            <person name="Hofstad B.A."/>
            <person name="Robles A."/>
            <person name="Haridas S."/>
            <person name="Riley R."/>
            <person name="LaButti K."/>
            <person name="Pangilinan J."/>
            <person name="Andreopoulos W."/>
            <person name="Lipzen A."/>
            <person name="Yan J."/>
            <person name="Wang M."/>
            <person name="Ng V."/>
            <person name="Grigoriev I.V."/>
            <person name="Spatafora J.W."/>
            <person name="Magnuson J.K."/>
            <person name="Baker S.E."/>
            <person name="Pomraning K.R."/>
        </authorList>
    </citation>
    <scope>NUCLEOTIDE SEQUENCE [LARGE SCALE GENOMIC DNA]</scope>
    <source>
        <strain evidence="2">CBS 7786</strain>
    </source>
</reference>
<organism evidence="1 2">
    <name type="scientific">Lipomyces kononenkoae</name>
    <name type="common">Yeast</name>
    <dbReference type="NCBI Taxonomy" id="34357"/>
    <lineage>
        <taxon>Eukaryota</taxon>
        <taxon>Fungi</taxon>
        <taxon>Dikarya</taxon>
        <taxon>Ascomycota</taxon>
        <taxon>Saccharomycotina</taxon>
        <taxon>Lipomycetes</taxon>
        <taxon>Lipomycetales</taxon>
        <taxon>Lipomycetaceae</taxon>
        <taxon>Lipomyces</taxon>
    </lineage>
</organism>
<comment type="caution">
    <text evidence="1">The sequence shown here is derived from an EMBL/GenBank/DDBJ whole genome shotgun (WGS) entry which is preliminary data.</text>
</comment>
<evidence type="ECO:0000313" key="1">
    <source>
        <dbReference type="EMBL" id="KAK9237782.1"/>
    </source>
</evidence>
<keyword evidence="2" id="KW-1185">Reference proteome</keyword>
<proteinExistence type="predicted"/>
<protein>
    <submittedName>
        <fullName evidence="1">Uncharacterized protein</fullName>
    </submittedName>
</protein>
<dbReference type="EMBL" id="MU971364">
    <property type="protein sequence ID" value="KAK9237782.1"/>
    <property type="molecule type" value="Genomic_DNA"/>
</dbReference>
<name>A0ACC3T1N3_LIPKO</name>